<evidence type="ECO:0000313" key="1">
    <source>
        <dbReference type="EMBL" id="KYN82637.1"/>
    </source>
</evidence>
<comment type="caution">
    <text evidence="1">The sequence shown here is derived from an EMBL/GenBank/DDBJ whole genome shotgun (WGS) entry which is preliminary data.</text>
</comment>
<dbReference type="EMBL" id="LOBR01000096">
    <property type="protein sequence ID" value="KYN82637.1"/>
    <property type="molecule type" value="Genomic_DNA"/>
</dbReference>
<name>A0A151KTN8_9VIBR</name>
<dbReference type="Proteomes" id="UP000075346">
    <property type="component" value="Unassembled WGS sequence"/>
</dbReference>
<reference evidence="2" key="1">
    <citation type="submission" date="2015-12" db="EMBL/GenBank/DDBJ databases">
        <authorList>
            <person name="Shamseldin A."/>
            <person name="Moawad H."/>
            <person name="Abd El-Rahim W.M."/>
            <person name="Sadowsky M.J."/>
        </authorList>
    </citation>
    <scope>NUCLEOTIDE SEQUENCE [LARGE SCALE GENOMIC DNA]</scope>
    <source>
        <strain evidence="2">2538-88</strain>
    </source>
</reference>
<proteinExistence type="predicted"/>
<sequence>MNSYTSECKRLSINARAAIGLLIFERFCVLHGLKLQENQDFLDHLWSWFLVDGPDEFEPWESKRTTLVNCGLGDEFPEGLLHSLAQNGVGESQFRTIVGGITDILWGSFWGAAENESSMAALENVISASGFEQFPVLTPFKFSLFSQNGGWGEKITSQDLEFWRTCVKYA</sequence>
<organism evidence="1 2">
    <name type="scientific">Vibrio cidicii</name>
    <dbReference type="NCBI Taxonomy" id="1763883"/>
    <lineage>
        <taxon>Bacteria</taxon>
        <taxon>Pseudomonadati</taxon>
        <taxon>Pseudomonadota</taxon>
        <taxon>Gammaproteobacteria</taxon>
        <taxon>Vibrionales</taxon>
        <taxon>Vibrionaceae</taxon>
        <taxon>Vibrio</taxon>
    </lineage>
</organism>
<evidence type="ECO:0000313" key="2">
    <source>
        <dbReference type="Proteomes" id="UP000075346"/>
    </source>
</evidence>
<dbReference type="AlphaFoldDB" id="A0A151KTN8"/>
<accession>A0A151KTN8</accession>
<protein>
    <submittedName>
        <fullName evidence="1">Uncharacterized protein</fullName>
    </submittedName>
</protein>
<dbReference type="RefSeq" id="WP_061897956.1">
    <property type="nucleotide sequence ID" value="NZ_LOBR01000096.1"/>
</dbReference>
<gene>
    <name evidence="1" type="ORF">ATY37_20620</name>
</gene>